<feature type="transmembrane region" description="Helical" evidence="1">
    <location>
        <begin position="92"/>
        <end position="118"/>
    </location>
</feature>
<accession>A0AAV9X3W4</accession>
<dbReference type="Proteomes" id="UP001365542">
    <property type="component" value="Unassembled WGS sequence"/>
</dbReference>
<evidence type="ECO:0000313" key="2">
    <source>
        <dbReference type="EMBL" id="KAK6535434.1"/>
    </source>
</evidence>
<sequence>MSGYDAIGQDPTADDYDPKQEIKDVEKVAALTKKLAKSQKRVFSLRVTERVINLLSSLAVGGIMAYTLDRFIVTQHQQVNGTGPFGSNPKLWPTIVMAAVAAITILFNFSVLCAYCCGRKAADNVAKGTSYVKLLSPIGHLIIWATSAGSFKAGATGNDIWTFACSGDPSVVAVQKNFEKTINYELLCKTNTISFYTTIGTAGFAVVGIVIWFAITMHIRGQKKTQKKLEAASGFESYRNSAAPYSPYGGKV</sequence>
<gene>
    <name evidence="2" type="ORF">TWF694_001894</name>
</gene>
<evidence type="ECO:0000256" key="1">
    <source>
        <dbReference type="SAM" id="Phobius"/>
    </source>
</evidence>
<feature type="transmembrane region" description="Helical" evidence="1">
    <location>
        <begin position="130"/>
        <end position="151"/>
    </location>
</feature>
<dbReference type="EMBL" id="JAVHJO010000010">
    <property type="protein sequence ID" value="KAK6535434.1"/>
    <property type="molecule type" value="Genomic_DNA"/>
</dbReference>
<protein>
    <submittedName>
        <fullName evidence="2">Uncharacterized protein</fullName>
    </submittedName>
</protein>
<keyword evidence="1" id="KW-0472">Membrane</keyword>
<dbReference type="PANTHER" id="PTHR42069">
    <property type="entry name" value="HYPHAL ANASTAMOSIS-8 PROTEIN"/>
    <property type="match status" value="1"/>
</dbReference>
<name>A0AAV9X3W4_9PEZI</name>
<feature type="transmembrane region" description="Helical" evidence="1">
    <location>
        <begin position="193"/>
        <end position="215"/>
    </location>
</feature>
<proteinExistence type="predicted"/>
<keyword evidence="1" id="KW-0812">Transmembrane</keyword>
<keyword evidence="3" id="KW-1185">Reference proteome</keyword>
<comment type="caution">
    <text evidence="2">The sequence shown here is derived from an EMBL/GenBank/DDBJ whole genome shotgun (WGS) entry which is preliminary data.</text>
</comment>
<dbReference type="PANTHER" id="PTHR42069:SF1">
    <property type="entry name" value="MARVEL DOMAIN-CONTAINING PROTEIN"/>
    <property type="match status" value="1"/>
</dbReference>
<evidence type="ECO:0000313" key="3">
    <source>
        <dbReference type="Proteomes" id="UP001365542"/>
    </source>
</evidence>
<dbReference type="AlphaFoldDB" id="A0AAV9X3W4"/>
<organism evidence="2 3">
    <name type="scientific">Orbilia ellipsospora</name>
    <dbReference type="NCBI Taxonomy" id="2528407"/>
    <lineage>
        <taxon>Eukaryota</taxon>
        <taxon>Fungi</taxon>
        <taxon>Dikarya</taxon>
        <taxon>Ascomycota</taxon>
        <taxon>Pezizomycotina</taxon>
        <taxon>Orbiliomycetes</taxon>
        <taxon>Orbiliales</taxon>
        <taxon>Orbiliaceae</taxon>
        <taxon>Orbilia</taxon>
    </lineage>
</organism>
<keyword evidence="1" id="KW-1133">Transmembrane helix</keyword>
<feature type="transmembrane region" description="Helical" evidence="1">
    <location>
        <begin position="51"/>
        <end position="72"/>
    </location>
</feature>
<reference evidence="2 3" key="1">
    <citation type="submission" date="2019-10" db="EMBL/GenBank/DDBJ databases">
        <authorList>
            <person name="Palmer J.M."/>
        </authorList>
    </citation>
    <scope>NUCLEOTIDE SEQUENCE [LARGE SCALE GENOMIC DNA]</scope>
    <source>
        <strain evidence="2 3">TWF694</strain>
    </source>
</reference>